<feature type="binding site" evidence="2">
    <location>
        <position position="81"/>
    </location>
    <ligand>
        <name>ATP</name>
        <dbReference type="ChEBI" id="CHEBI:30616"/>
    </ligand>
</feature>
<dbReference type="InterPro" id="IPR049042">
    <property type="entry name" value="T4_Rnl1_C"/>
</dbReference>
<feature type="binding site" evidence="2">
    <location>
        <position position="259"/>
    </location>
    <ligand>
        <name>ATP</name>
        <dbReference type="ChEBI" id="CHEBI:30616"/>
    </ligand>
</feature>
<protein>
    <submittedName>
        <fullName evidence="7">RNA ligase, phage-associated</fullName>
    </submittedName>
</protein>
<evidence type="ECO:0000313" key="9">
    <source>
        <dbReference type="Proteomes" id="UP000240931"/>
    </source>
</evidence>
<feature type="binding site" evidence="2">
    <location>
        <position position="167"/>
    </location>
    <ligand>
        <name>ATP</name>
        <dbReference type="ChEBI" id="CHEBI:30616"/>
    </ligand>
</feature>
<accession>A0A2C9CWX2</accession>
<keyword evidence="7" id="KW-0436">Ligase</keyword>
<gene>
    <name evidence="7" type="primary">g060</name>
</gene>
<evidence type="ECO:0000313" key="7">
    <source>
        <dbReference type="EMBL" id="SOK58337.1"/>
    </source>
</evidence>
<evidence type="ECO:0000313" key="8">
    <source>
        <dbReference type="EMBL" id="VUE36106.1"/>
    </source>
</evidence>
<evidence type="ECO:0000313" key="10">
    <source>
        <dbReference type="Proteomes" id="UP000317227"/>
    </source>
</evidence>
<dbReference type="EMBL" id="LR596615">
    <property type="protein sequence ID" value="VUE36106.1"/>
    <property type="molecule type" value="Genomic_DNA"/>
</dbReference>
<evidence type="ECO:0000256" key="1">
    <source>
        <dbReference type="PIRSR" id="PIRSR612648-1"/>
    </source>
</evidence>
<feature type="active site" description="N6-AMP-lysine intermediate" evidence="1">
    <location>
        <position position="108"/>
    </location>
</feature>
<reference evidence="8 10" key="3">
    <citation type="submission" date="2019-06" db="EMBL/GenBank/DDBJ databases">
        <authorList>
            <person name="Bower L."/>
            <person name="Leinonen R."/>
        </authorList>
    </citation>
    <scope>NUCLEOTIDE SEQUENCE [LARGE SCALE GENOMIC DNA]</scope>
</reference>
<dbReference type="KEGG" id="vg:40100478"/>
<dbReference type="InterPro" id="IPR019039">
    <property type="entry name" value="T4-Rnl1-like_N"/>
</dbReference>
<reference evidence="7" key="2">
    <citation type="submission" date="2017-10" db="EMBL/GenBank/DDBJ databases">
        <authorList>
            <person name="Banno H."/>
            <person name="Chua N.-H."/>
        </authorList>
    </citation>
    <scope>NUCLEOTIDE SEQUENCE [LARGE SCALE GENOMIC DNA]</scope>
</reference>
<comment type="cofactor">
    <cofactor evidence="3">
        <name>Mg(2+)</name>
        <dbReference type="ChEBI" id="CHEBI:18420"/>
    </cofactor>
    <text evidence="3">Binds 2 magnesium ions that perform the catalytic activity via a two-metal mechanism.</text>
</comment>
<reference evidence="9" key="1">
    <citation type="submission" date="2017-10" db="EMBL/GenBank/DDBJ databases">
        <authorList>
            <person name="Skurnik M."/>
        </authorList>
    </citation>
    <scope>NUCLEOTIDE SEQUENCE [LARGE SCALE GENOMIC DNA]</scope>
</reference>
<name>A0A2C9CWX2_9CAUD</name>
<dbReference type="Gene3D" id="1.10.3550.20">
    <property type="match status" value="1"/>
</dbReference>
<evidence type="ECO:0000256" key="4">
    <source>
        <dbReference type="PIRSR" id="PIRSR612648-4"/>
    </source>
</evidence>
<dbReference type="GeneID" id="40100478"/>
<dbReference type="Proteomes" id="UP000240931">
    <property type="component" value="Segment"/>
</dbReference>
<evidence type="ECO:0000259" key="5">
    <source>
        <dbReference type="Pfam" id="PF09511"/>
    </source>
</evidence>
<dbReference type="Pfam" id="PF20819">
    <property type="entry name" value="T4_Rnl1_C"/>
    <property type="match status" value="1"/>
</dbReference>
<evidence type="ECO:0000259" key="6">
    <source>
        <dbReference type="Pfam" id="PF20819"/>
    </source>
</evidence>
<feature type="binding site" evidence="2">
    <location>
        <position position="261"/>
    </location>
    <ligand>
        <name>ATP</name>
        <dbReference type="ChEBI" id="CHEBI:30616"/>
    </ligand>
</feature>
<proteinExistence type="predicted"/>
<dbReference type="EMBL" id="LT960551">
    <property type="protein sequence ID" value="SOK58337.1"/>
    <property type="molecule type" value="Genomic_DNA"/>
</dbReference>
<sequence>MNTEVIFNDLMNLTATNDAFMWKDFKSVGGGNFRIFTYRLASYTDFLSPSALECRGTMFEISKHDHDTGSYLRVASRTPQKFFNAYENPFTMYDKTTLSSEISVVMDKLDGSIISTFMDVDFVVRTKSHGSLDSEHAYNSTALLHKDKEFYEEVFQAEMFGYTVNMEYTSPEFRIVLPYQEDDLTVLNLRHRANGSLLIGKELEAQFPLLYARSVFAKYGEIDSTFPMHETLYDSIEAVRTMTDIEGYVLILNDGRMCKIKTDWYSALHFTKDSINVDSRLYEAVIAGGSDDLKQLFGTDPYSLKKIEKMEQLVFSCYNKLVHDVETFVEANKHMERKDYALKVQAELPNELGKPGLAFNLYNSKPVDYKNTMLKYMKDVLKEFEV</sequence>
<feature type="site" description="Essential for RNA ligase activity" evidence="4">
    <location>
        <position position="265"/>
    </location>
</feature>
<dbReference type="RefSeq" id="YP_009623670.1">
    <property type="nucleotide sequence ID" value="NC_042116.1"/>
</dbReference>
<keyword evidence="2" id="KW-0547">Nucleotide-binding</keyword>
<evidence type="ECO:0000256" key="2">
    <source>
        <dbReference type="PIRSR" id="PIRSR612648-2"/>
    </source>
</evidence>
<keyword evidence="3" id="KW-0460">Magnesium</keyword>
<dbReference type="GO" id="GO:0005524">
    <property type="term" value="F:ATP binding"/>
    <property type="evidence" value="ECO:0007669"/>
    <property type="project" value="UniProtKB-KW"/>
</dbReference>
<feature type="site" description="Essential for RNA ligase activity" evidence="4">
    <location>
        <position position="167"/>
    </location>
</feature>
<organism evidence="7 9">
    <name type="scientific">Yersinia phage fHe-Yen9-04</name>
    <dbReference type="NCBI Taxonomy" id="2052742"/>
    <lineage>
        <taxon>Viruses</taxon>
        <taxon>Duplodnaviria</taxon>
        <taxon>Heunggongvirae</taxon>
        <taxon>Uroviricota</taxon>
        <taxon>Caudoviricetes</taxon>
        <taxon>Eneladusvirus</taxon>
        <taxon>Eneladusvirus Yen904</taxon>
    </lineage>
</organism>
<dbReference type="InterPro" id="IPR012648">
    <property type="entry name" value="Rnl1"/>
</dbReference>
<dbReference type="GO" id="GO:0003972">
    <property type="term" value="F:RNA ligase (ATP) activity"/>
    <property type="evidence" value="ECO:0007669"/>
    <property type="project" value="InterPro"/>
</dbReference>
<keyword evidence="9" id="KW-1185">Reference proteome</keyword>
<keyword evidence="3" id="KW-0479">Metal-binding</keyword>
<evidence type="ECO:0000256" key="3">
    <source>
        <dbReference type="PIRSR" id="PIRSR612648-3"/>
    </source>
</evidence>
<dbReference type="Pfam" id="PF09511">
    <property type="entry name" value="RNA_lig_T4_1"/>
    <property type="match status" value="1"/>
</dbReference>
<feature type="binding site" evidence="3">
    <location>
        <position position="291"/>
    </location>
    <ligand>
        <name>Mg(2+)</name>
        <dbReference type="ChEBI" id="CHEBI:18420"/>
        <note>catalytic</note>
    </ligand>
</feature>
<feature type="domain" description="T4 RNA ligase 1-like N-terminal" evidence="5">
    <location>
        <begin position="53"/>
        <end position="265"/>
    </location>
</feature>
<feature type="binding site" evidence="2">
    <location>
        <position position="55"/>
    </location>
    <ligand>
        <name>ATP</name>
        <dbReference type="ChEBI" id="CHEBI:30616"/>
    </ligand>
</feature>
<dbReference type="GO" id="GO:0046872">
    <property type="term" value="F:metal ion binding"/>
    <property type="evidence" value="ECO:0007669"/>
    <property type="project" value="UniProtKB-KW"/>
</dbReference>
<feature type="binding site" evidence="2">
    <location>
        <position position="38"/>
    </location>
    <ligand>
        <name>ATP</name>
        <dbReference type="ChEBI" id="CHEBI:30616"/>
    </ligand>
</feature>
<keyword evidence="2" id="KW-0067">ATP-binding</keyword>
<dbReference type="OrthoDB" id="8076at10239"/>
<dbReference type="NCBIfam" id="TIGR02308">
    <property type="entry name" value="RNA_lig_T4_1"/>
    <property type="match status" value="1"/>
</dbReference>
<dbReference type="Proteomes" id="UP000317227">
    <property type="component" value="Segment"/>
</dbReference>
<feature type="domain" description="T4 RNA ligase 1 C-terminal" evidence="6">
    <location>
        <begin position="272"/>
        <end position="383"/>
    </location>
</feature>